<dbReference type="GO" id="GO:0003677">
    <property type="term" value="F:DNA binding"/>
    <property type="evidence" value="ECO:0007669"/>
    <property type="project" value="UniProtKB-UniRule"/>
</dbReference>
<feature type="active site" description="O-(5'-phospho-DNA)-tyrosine intermediate" evidence="6">
    <location>
        <position position="127"/>
    </location>
</feature>
<name>A0A2H0N1E1_9BACT</name>
<dbReference type="EMBL" id="PCWK01000017">
    <property type="protein sequence ID" value="PIR02714.1"/>
    <property type="molecule type" value="Genomic_DNA"/>
</dbReference>
<sequence length="130" mass="14756">MKEEKLDKEIGKIKLRGITEEMRESYIDYAMSVIVSRALPDVRDGLKPVHRRILYAMLEDGLRHDAKFRKSATVVGSVLGRYHPHGDQAVYDSLVRMAQNFSLRYPLVQGQGNFGSVDSDPPAAQRYTEC</sequence>
<proteinExistence type="inferred from homology"/>
<evidence type="ECO:0000313" key="9">
    <source>
        <dbReference type="Proteomes" id="UP000231139"/>
    </source>
</evidence>
<dbReference type="PANTHER" id="PTHR43493">
    <property type="entry name" value="DNA GYRASE/TOPOISOMERASE SUBUNIT A"/>
    <property type="match status" value="1"/>
</dbReference>
<dbReference type="AlphaFoldDB" id="A0A2H0N1E1"/>
<dbReference type="Gene3D" id="3.90.199.10">
    <property type="entry name" value="Topoisomerase II, domain 5"/>
    <property type="match status" value="1"/>
</dbReference>
<dbReference type="InterPro" id="IPR002205">
    <property type="entry name" value="Topo_IIA_dom_A"/>
</dbReference>
<evidence type="ECO:0000256" key="1">
    <source>
        <dbReference type="ARBA" id="ARBA00000185"/>
    </source>
</evidence>
<dbReference type="Pfam" id="PF00521">
    <property type="entry name" value="DNA_topoisoIV"/>
    <property type="match status" value="1"/>
</dbReference>
<keyword evidence="3 6" id="KW-0799">Topoisomerase</keyword>
<dbReference type="GO" id="GO:0003918">
    <property type="term" value="F:DNA topoisomerase type II (double strand cut, ATP-hydrolyzing) activity"/>
    <property type="evidence" value="ECO:0007669"/>
    <property type="project" value="UniProtKB-EC"/>
</dbReference>
<evidence type="ECO:0000256" key="5">
    <source>
        <dbReference type="ARBA" id="ARBA00023235"/>
    </source>
</evidence>
<dbReference type="InterPro" id="IPR050220">
    <property type="entry name" value="Type_II_DNA_Topoisomerases"/>
</dbReference>
<dbReference type="SMART" id="SM00434">
    <property type="entry name" value="TOP4c"/>
    <property type="match status" value="1"/>
</dbReference>
<dbReference type="GO" id="GO:0009330">
    <property type="term" value="C:DNA topoisomerase type II (double strand cut, ATP-hydrolyzing) complex"/>
    <property type="evidence" value="ECO:0007669"/>
    <property type="project" value="TreeGrafter"/>
</dbReference>
<organism evidence="8 9">
    <name type="scientific">Candidatus Nealsonbacteria bacterium CG11_big_fil_rev_8_21_14_0_20_35_11</name>
    <dbReference type="NCBI Taxonomy" id="1974713"/>
    <lineage>
        <taxon>Bacteria</taxon>
        <taxon>Candidatus Nealsoniibacteriota</taxon>
    </lineage>
</organism>
<reference evidence="8 9" key="1">
    <citation type="submission" date="2017-09" db="EMBL/GenBank/DDBJ databases">
        <title>Depth-based differentiation of microbial function through sediment-hosted aquifers and enrichment of novel symbionts in the deep terrestrial subsurface.</title>
        <authorList>
            <person name="Probst A.J."/>
            <person name="Ladd B."/>
            <person name="Jarett J.K."/>
            <person name="Geller-Mcgrath D.E."/>
            <person name="Sieber C.M."/>
            <person name="Emerson J.B."/>
            <person name="Anantharaman K."/>
            <person name="Thomas B.C."/>
            <person name="Malmstrom R."/>
            <person name="Stieglmeier M."/>
            <person name="Klingl A."/>
            <person name="Woyke T."/>
            <person name="Ryan C.M."/>
            <person name="Banfield J.F."/>
        </authorList>
    </citation>
    <scope>NUCLEOTIDE SEQUENCE [LARGE SCALE GENOMIC DNA]</scope>
    <source>
        <strain evidence="8">CG11_big_fil_rev_8_21_14_0_20_35_11</strain>
    </source>
</reference>
<keyword evidence="5 6" id="KW-0413">Isomerase</keyword>
<accession>A0A2H0N1E1</accession>
<protein>
    <submittedName>
        <fullName evidence="8">DNA gyrase subunit A</fullName>
    </submittedName>
</protein>
<comment type="similarity">
    <text evidence="2">Belongs to the type II topoisomerase GyrA/ParC subunit family.</text>
</comment>
<dbReference type="Proteomes" id="UP000231139">
    <property type="component" value="Unassembled WGS sequence"/>
</dbReference>
<evidence type="ECO:0000256" key="4">
    <source>
        <dbReference type="ARBA" id="ARBA00023125"/>
    </source>
</evidence>
<comment type="caution">
    <text evidence="8">The sequence shown here is derived from an EMBL/GenBank/DDBJ whole genome shotgun (WGS) entry which is preliminary data.</text>
</comment>
<feature type="non-terminal residue" evidence="8">
    <location>
        <position position="130"/>
    </location>
</feature>
<dbReference type="GO" id="GO:0006265">
    <property type="term" value="P:DNA topological change"/>
    <property type="evidence" value="ECO:0007669"/>
    <property type="project" value="UniProtKB-UniRule"/>
</dbReference>
<evidence type="ECO:0000256" key="2">
    <source>
        <dbReference type="ARBA" id="ARBA00008263"/>
    </source>
</evidence>
<dbReference type="SUPFAM" id="SSF56719">
    <property type="entry name" value="Type II DNA topoisomerase"/>
    <property type="match status" value="1"/>
</dbReference>
<gene>
    <name evidence="8" type="ORF">COV62_00775</name>
</gene>
<dbReference type="GO" id="GO:0005524">
    <property type="term" value="F:ATP binding"/>
    <property type="evidence" value="ECO:0007669"/>
    <property type="project" value="InterPro"/>
</dbReference>
<evidence type="ECO:0000313" key="8">
    <source>
        <dbReference type="EMBL" id="PIR02714.1"/>
    </source>
</evidence>
<dbReference type="PANTHER" id="PTHR43493:SF5">
    <property type="entry name" value="DNA GYRASE SUBUNIT A, CHLOROPLASTIC_MITOCHONDRIAL"/>
    <property type="match status" value="1"/>
</dbReference>
<evidence type="ECO:0000259" key="7">
    <source>
        <dbReference type="PROSITE" id="PS52040"/>
    </source>
</evidence>
<dbReference type="InterPro" id="IPR013760">
    <property type="entry name" value="Topo_IIA-like_dom_sf"/>
</dbReference>
<feature type="domain" description="Topo IIA-type catalytic" evidence="7">
    <location>
        <begin position="39"/>
        <end position="130"/>
    </location>
</feature>
<keyword evidence="4 6" id="KW-0238">DNA-binding</keyword>
<dbReference type="PROSITE" id="PS52040">
    <property type="entry name" value="TOPO_IIA"/>
    <property type="match status" value="1"/>
</dbReference>
<evidence type="ECO:0000256" key="3">
    <source>
        <dbReference type="ARBA" id="ARBA00023029"/>
    </source>
</evidence>
<comment type="catalytic activity">
    <reaction evidence="1 6">
        <text>ATP-dependent breakage, passage and rejoining of double-stranded DNA.</text>
        <dbReference type="EC" id="5.6.2.2"/>
    </reaction>
</comment>
<evidence type="ECO:0000256" key="6">
    <source>
        <dbReference type="PROSITE-ProRule" id="PRU01384"/>
    </source>
</evidence>
<dbReference type="InterPro" id="IPR013758">
    <property type="entry name" value="Topo_IIA_A/C_ab"/>
</dbReference>